<dbReference type="Gene3D" id="3.40.605.10">
    <property type="entry name" value="Aldehyde Dehydrogenase, Chain A, domain 1"/>
    <property type="match status" value="1"/>
</dbReference>
<evidence type="ECO:0000256" key="4">
    <source>
        <dbReference type="RuleBase" id="RU003345"/>
    </source>
</evidence>
<dbReference type="InterPro" id="IPR016163">
    <property type="entry name" value="Ald_DH_C"/>
</dbReference>
<reference evidence="6 7" key="1">
    <citation type="submission" date="2020-07" db="EMBL/GenBank/DDBJ databases">
        <authorList>
            <person name="Partida-Martinez L."/>
            <person name="Huntemann M."/>
            <person name="Clum A."/>
            <person name="Wang J."/>
            <person name="Palaniappan K."/>
            <person name="Ritter S."/>
            <person name="Chen I.-M."/>
            <person name="Stamatis D."/>
            <person name="Reddy T."/>
            <person name="O'Malley R."/>
            <person name="Daum C."/>
            <person name="Shapiro N."/>
            <person name="Ivanova N."/>
            <person name="Kyrpides N."/>
            <person name="Woyke T."/>
        </authorList>
    </citation>
    <scope>NUCLEOTIDE SEQUENCE [LARGE SCALE GENOMIC DNA]</scope>
    <source>
        <strain evidence="6 7">AT2.17</strain>
    </source>
</reference>
<feature type="domain" description="Aldehyde dehydrogenase" evidence="5">
    <location>
        <begin position="27"/>
        <end position="487"/>
    </location>
</feature>
<dbReference type="InterPro" id="IPR016162">
    <property type="entry name" value="Ald_DH_N"/>
</dbReference>
<organism evidence="6 7">
    <name type="scientific">Nocardioides cavernae</name>
    <dbReference type="NCBI Taxonomy" id="1921566"/>
    <lineage>
        <taxon>Bacteria</taxon>
        <taxon>Bacillati</taxon>
        <taxon>Actinomycetota</taxon>
        <taxon>Actinomycetes</taxon>
        <taxon>Propionibacteriales</taxon>
        <taxon>Nocardioidaceae</taxon>
        <taxon>Nocardioides</taxon>
    </lineage>
</organism>
<dbReference type="InterPro" id="IPR050740">
    <property type="entry name" value="Aldehyde_DH_Superfamily"/>
</dbReference>
<dbReference type="Proteomes" id="UP000549911">
    <property type="component" value="Unassembled WGS sequence"/>
</dbReference>
<dbReference type="RefSeq" id="WP_179619435.1">
    <property type="nucleotide sequence ID" value="NZ_JACCBW010000002.1"/>
</dbReference>
<dbReference type="EC" id="1.2.1.79" evidence="6"/>
<dbReference type="GO" id="GO:0004777">
    <property type="term" value="F:succinate-semialdehyde dehydrogenase (NAD+) activity"/>
    <property type="evidence" value="ECO:0007669"/>
    <property type="project" value="TreeGrafter"/>
</dbReference>
<dbReference type="AlphaFoldDB" id="A0A7Y9H2J3"/>
<dbReference type="GO" id="GO:0036243">
    <property type="term" value="F:succinate-semialdehyde dehydrogenase (NADP+) activity"/>
    <property type="evidence" value="ECO:0007669"/>
    <property type="project" value="UniProtKB-EC"/>
</dbReference>
<dbReference type="FunFam" id="3.40.605.10:FF:000007">
    <property type="entry name" value="NAD/NADP-dependent betaine aldehyde dehydrogenase"/>
    <property type="match status" value="1"/>
</dbReference>
<dbReference type="Gene3D" id="3.40.309.10">
    <property type="entry name" value="Aldehyde Dehydrogenase, Chain A, domain 2"/>
    <property type="match status" value="1"/>
</dbReference>
<reference evidence="6 7" key="2">
    <citation type="submission" date="2020-08" db="EMBL/GenBank/DDBJ databases">
        <title>The Agave Microbiome: Exploring the role of microbial communities in plant adaptations to desert environments.</title>
        <authorList>
            <person name="Partida-Martinez L.P."/>
        </authorList>
    </citation>
    <scope>NUCLEOTIDE SEQUENCE [LARGE SCALE GENOMIC DNA]</scope>
    <source>
        <strain evidence="6 7">AT2.17</strain>
    </source>
</reference>
<dbReference type="InterPro" id="IPR016161">
    <property type="entry name" value="Ald_DH/histidinol_DH"/>
</dbReference>
<dbReference type="PANTHER" id="PTHR43353:SF5">
    <property type="entry name" value="SUCCINATE-SEMIALDEHYDE DEHYDROGENASE, MITOCHONDRIAL"/>
    <property type="match status" value="1"/>
</dbReference>
<evidence type="ECO:0000313" key="7">
    <source>
        <dbReference type="Proteomes" id="UP000549911"/>
    </source>
</evidence>
<dbReference type="PROSITE" id="PS00687">
    <property type="entry name" value="ALDEHYDE_DEHYDR_GLU"/>
    <property type="match status" value="1"/>
</dbReference>
<dbReference type="FunFam" id="3.40.309.10:FF:000004">
    <property type="entry name" value="Succinate-semialdehyde dehydrogenase I"/>
    <property type="match status" value="1"/>
</dbReference>
<dbReference type="EC" id="1.2.1.20" evidence="6"/>
<name>A0A7Y9H2J3_9ACTN</name>
<evidence type="ECO:0000256" key="2">
    <source>
        <dbReference type="ARBA" id="ARBA00023002"/>
    </source>
</evidence>
<dbReference type="EC" id="1.2.1.16" evidence="6"/>
<dbReference type="PANTHER" id="PTHR43353">
    <property type="entry name" value="SUCCINATE-SEMIALDEHYDE DEHYDROGENASE, MITOCHONDRIAL"/>
    <property type="match status" value="1"/>
</dbReference>
<protein>
    <submittedName>
        <fullName evidence="6">Succinate-semialdehyde dehydrogenase/glutarate-semialdehyde dehydrogenase</fullName>
        <ecNumber evidence="6">1.2.1.16</ecNumber>
        <ecNumber evidence="6">1.2.1.20</ecNumber>
        <ecNumber evidence="6">1.2.1.79</ecNumber>
    </submittedName>
</protein>
<sequence>MTLVDDVLRPVADTVDVPTDLLVGGAWRAASGGRRLEVRDPATDAVLATVADADVEDATAAVDAAAASAADWAATSPRHRADLLMRAFDLMRARSEELALLISLENGKSLADARGEVAYAAEFFRWYAEEGVRLRGQLGQSPGGANRLLVTYLPVGVSVLVTPWNFPAAMATRKIAPALAAGCTAVLKPAAETPLTALAVAAILREVGLPDGVLNVVTTSRPGPVVEAMLTHRSTRMVSFTGSTEVGRVLLRTAADKVLKCAMELGGNAPFVVLEDADVEDALEGAMVAKMRNGGQACTAANRFFVHDAVHDEFVAGLVERMGALRLGAGPDPDTQVGPLVNEQAVDKVDSLVRDAVERGARVLLGGSPGGGPGCFYPPTVLVDVPHDARVLHEEVFGPVAPVVRFDSEDEVMERVNDTDLGLVSYLYTRDVGRGLRLAERLESGMVGLNRGLVSDPAAPFGGTKQSGLGREGSTEGLLEFMEAQYVATSW</sequence>
<dbReference type="CDD" id="cd07103">
    <property type="entry name" value="ALDH_F5_SSADH_GabD"/>
    <property type="match status" value="1"/>
</dbReference>
<feature type="active site" evidence="3">
    <location>
        <position position="264"/>
    </location>
</feature>
<evidence type="ECO:0000313" key="6">
    <source>
        <dbReference type="EMBL" id="NYE36799.1"/>
    </source>
</evidence>
<comment type="similarity">
    <text evidence="1 4">Belongs to the aldehyde dehydrogenase family.</text>
</comment>
<evidence type="ECO:0000256" key="3">
    <source>
        <dbReference type="PROSITE-ProRule" id="PRU10007"/>
    </source>
</evidence>
<evidence type="ECO:0000256" key="1">
    <source>
        <dbReference type="ARBA" id="ARBA00009986"/>
    </source>
</evidence>
<evidence type="ECO:0000259" key="5">
    <source>
        <dbReference type="Pfam" id="PF00171"/>
    </source>
</evidence>
<comment type="caution">
    <text evidence="6">The sequence shown here is derived from an EMBL/GenBank/DDBJ whole genome shotgun (WGS) entry which is preliminary data.</text>
</comment>
<keyword evidence="2 4" id="KW-0560">Oxidoreductase</keyword>
<gene>
    <name evidence="6" type="ORF">F4692_001932</name>
</gene>
<keyword evidence="7" id="KW-1185">Reference proteome</keyword>
<dbReference type="InterPro" id="IPR029510">
    <property type="entry name" value="Ald_DH_CS_GLU"/>
</dbReference>
<dbReference type="EMBL" id="JACCBW010000002">
    <property type="protein sequence ID" value="NYE36799.1"/>
    <property type="molecule type" value="Genomic_DNA"/>
</dbReference>
<dbReference type="GO" id="GO:0009450">
    <property type="term" value="P:gamma-aminobutyric acid catabolic process"/>
    <property type="evidence" value="ECO:0007669"/>
    <property type="project" value="TreeGrafter"/>
</dbReference>
<proteinExistence type="inferred from homology"/>
<dbReference type="GO" id="GO:0102810">
    <property type="term" value="F:glutarate-semialdehyde dehydrogenase (NADP+) activity"/>
    <property type="evidence" value="ECO:0007669"/>
    <property type="project" value="UniProtKB-EC"/>
</dbReference>
<dbReference type="Pfam" id="PF00171">
    <property type="entry name" value="Aldedh"/>
    <property type="match status" value="1"/>
</dbReference>
<dbReference type="SUPFAM" id="SSF53720">
    <property type="entry name" value="ALDH-like"/>
    <property type="match status" value="1"/>
</dbReference>
<dbReference type="InterPro" id="IPR015590">
    <property type="entry name" value="Aldehyde_DH_dom"/>
</dbReference>
<accession>A0A7Y9H2J3</accession>